<proteinExistence type="inferred from homology"/>
<dbReference type="Proteomes" id="UP000006514">
    <property type="component" value="Unassembled WGS sequence"/>
</dbReference>
<reference evidence="5" key="1">
    <citation type="journal article" date="2012" name="Science">
        <title>The Paleozoic origin of enzymatic lignin decomposition reconstructed from 31 fungal genomes.</title>
        <authorList>
            <person name="Floudas D."/>
            <person name="Binder M."/>
            <person name="Riley R."/>
            <person name="Barry K."/>
            <person name="Blanchette R.A."/>
            <person name="Henrissat B."/>
            <person name="Martinez A.T."/>
            <person name="Otillar R."/>
            <person name="Spatafora J.W."/>
            <person name="Yadav J.S."/>
            <person name="Aerts A."/>
            <person name="Benoit I."/>
            <person name="Boyd A."/>
            <person name="Carlson A."/>
            <person name="Copeland A."/>
            <person name="Coutinho P.M."/>
            <person name="de Vries R.P."/>
            <person name="Ferreira P."/>
            <person name="Findley K."/>
            <person name="Foster B."/>
            <person name="Gaskell J."/>
            <person name="Glotzer D."/>
            <person name="Gorecki P."/>
            <person name="Heitman J."/>
            <person name="Hesse C."/>
            <person name="Hori C."/>
            <person name="Igarashi K."/>
            <person name="Jurgens J.A."/>
            <person name="Kallen N."/>
            <person name="Kersten P."/>
            <person name="Kohler A."/>
            <person name="Kuees U."/>
            <person name="Kumar T.K.A."/>
            <person name="Kuo A."/>
            <person name="LaButti K."/>
            <person name="Larrondo L.F."/>
            <person name="Lindquist E."/>
            <person name="Ling A."/>
            <person name="Lombard V."/>
            <person name="Lucas S."/>
            <person name="Lundell T."/>
            <person name="Martin R."/>
            <person name="McLaughlin D.J."/>
            <person name="Morgenstern I."/>
            <person name="Morin E."/>
            <person name="Murat C."/>
            <person name="Nagy L.G."/>
            <person name="Nolan M."/>
            <person name="Ohm R.A."/>
            <person name="Patyshakuliyeva A."/>
            <person name="Rokas A."/>
            <person name="Ruiz-Duenas F.J."/>
            <person name="Sabat G."/>
            <person name="Salamov A."/>
            <person name="Samejima M."/>
            <person name="Schmutz J."/>
            <person name="Slot J.C."/>
            <person name="St John F."/>
            <person name="Stenlid J."/>
            <person name="Sun H."/>
            <person name="Sun S."/>
            <person name="Syed K."/>
            <person name="Tsang A."/>
            <person name="Wiebenga A."/>
            <person name="Young D."/>
            <person name="Pisabarro A."/>
            <person name="Eastwood D.C."/>
            <person name="Martin F."/>
            <person name="Cullen D."/>
            <person name="Grigoriev I.V."/>
            <person name="Hibbett D.S."/>
        </authorList>
    </citation>
    <scope>NUCLEOTIDE SEQUENCE [LARGE SCALE GENOMIC DNA]</scope>
    <source>
        <strain evidence="5">TFB10046</strain>
    </source>
</reference>
<dbReference type="InterPro" id="IPR036291">
    <property type="entry name" value="NAD(P)-bd_dom_sf"/>
</dbReference>
<dbReference type="Gene3D" id="3.40.50.720">
    <property type="entry name" value="NAD(P)-binding Rossmann-like Domain"/>
    <property type="match status" value="1"/>
</dbReference>
<dbReference type="InterPro" id="IPR051164">
    <property type="entry name" value="NmrA-like_oxidored"/>
</dbReference>
<feature type="domain" description="NmrA-like" evidence="3">
    <location>
        <begin position="4"/>
        <end position="279"/>
    </location>
</feature>
<evidence type="ECO:0000256" key="2">
    <source>
        <dbReference type="ARBA" id="ARBA00022857"/>
    </source>
</evidence>
<accession>J0WTJ5</accession>
<comment type="similarity">
    <text evidence="1">Belongs to the NmrA-type oxidoreductase family.</text>
</comment>
<keyword evidence="5" id="KW-1185">Reference proteome</keyword>
<dbReference type="SUPFAM" id="SSF51735">
    <property type="entry name" value="NAD(P)-binding Rossmann-fold domains"/>
    <property type="match status" value="1"/>
</dbReference>
<dbReference type="OrthoDB" id="9997102at2759"/>
<dbReference type="CDD" id="cd05251">
    <property type="entry name" value="NmrA_like_SDR_a"/>
    <property type="match status" value="1"/>
</dbReference>
<dbReference type="InParanoid" id="J0WTJ5"/>
<evidence type="ECO:0000256" key="1">
    <source>
        <dbReference type="ARBA" id="ARBA00006328"/>
    </source>
</evidence>
<organism evidence="4 5">
    <name type="scientific">Auricularia subglabra (strain TFB-10046 / SS5)</name>
    <name type="common">White-rot fungus</name>
    <name type="synonym">Auricularia delicata (strain TFB10046)</name>
    <dbReference type="NCBI Taxonomy" id="717982"/>
    <lineage>
        <taxon>Eukaryota</taxon>
        <taxon>Fungi</taxon>
        <taxon>Dikarya</taxon>
        <taxon>Basidiomycota</taxon>
        <taxon>Agaricomycotina</taxon>
        <taxon>Agaricomycetes</taxon>
        <taxon>Auriculariales</taxon>
        <taxon>Auriculariaceae</taxon>
        <taxon>Auricularia</taxon>
    </lineage>
</organism>
<dbReference type="OMA" id="CSMFMAS"/>
<dbReference type="eggNOG" id="ENOG502S0XK">
    <property type="taxonomic scope" value="Eukaryota"/>
</dbReference>
<dbReference type="PANTHER" id="PTHR42748">
    <property type="entry name" value="NITROGEN METABOLITE REPRESSION PROTEIN NMRA FAMILY MEMBER"/>
    <property type="match status" value="1"/>
</dbReference>
<gene>
    <name evidence="4" type="ORF">AURDEDRAFT_175295</name>
</gene>
<evidence type="ECO:0000259" key="3">
    <source>
        <dbReference type="Pfam" id="PF05368"/>
    </source>
</evidence>
<dbReference type="Gene3D" id="3.90.25.10">
    <property type="entry name" value="UDP-galactose 4-epimerase, domain 1"/>
    <property type="match status" value="1"/>
</dbReference>
<dbReference type="InterPro" id="IPR008030">
    <property type="entry name" value="NmrA-like"/>
</dbReference>
<keyword evidence="2" id="KW-0521">NADP</keyword>
<evidence type="ECO:0000313" key="5">
    <source>
        <dbReference type="Proteomes" id="UP000006514"/>
    </source>
</evidence>
<dbReference type="EMBL" id="JH687884">
    <property type="protein sequence ID" value="EJD35648.1"/>
    <property type="molecule type" value="Genomic_DNA"/>
</dbReference>
<protein>
    <submittedName>
        <fullName evidence="4">NAD(P)-binding protein</fullName>
    </submittedName>
</protein>
<dbReference type="AlphaFoldDB" id="J0WTJ5"/>
<dbReference type="KEGG" id="adl:AURDEDRAFT_175295"/>
<name>J0WTJ5_AURST</name>
<dbReference type="GO" id="GO:0005634">
    <property type="term" value="C:nucleus"/>
    <property type="evidence" value="ECO:0007669"/>
    <property type="project" value="TreeGrafter"/>
</dbReference>
<sequence>MTLQRILVTGATGKQGGATVRALVRANGASATGPLFEVLALTRNTESPAAQKLASLANVALVKGDLDNPAAIFKTAGGNIHGVFSVQVAIGSGASAASEERQGKALADAAERAGVRHFVYTSVDFGELTGKTGIPHFDSKRRVEEHIRGKGNLPFTILRPVCFMDGFFDPSFSTVFATLVKTKIRPHVKLQLIDSPDIGEFAAIAFQRPEDWVGKTLSIAGDELTYAEIARTFQEVTGRPPKTTLGLLASGINLMVKELRTMFAFFDKHGYKADIARCREIHPGLKTFRECVESRTN</sequence>
<evidence type="ECO:0000313" key="4">
    <source>
        <dbReference type="EMBL" id="EJD35648.1"/>
    </source>
</evidence>
<dbReference type="Pfam" id="PF05368">
    <property type="entry name" value="NmrA"/>
    <property type="match status" value="1"/>
</dbReference>
<dbReference type="PANTHER" id="PTHR42748:SF7">
    <property type="entry name" value="NMRA LIKE REDOX SENSOR 1-RELATED"/>
    <property type="match status" value="1"/>
</dbReference>